<feature type="transmembrane region" description="Helical" evidence="1">
    <location>
        <begin position="291"/>
        <end position="313"/>
    </location>
</feature>
<feature type="transmembrane region" description="Helical" evidence="1">
    <location>
        <begin position="157"/>
        <end position="176"/>
    </location>
</feature>
<dbReference type="RefSeq" id="WP_172512630.1">
    <property type="nucleotide sequence ID" value="NZ_CP032549.1"/>
</dbReference>
<protein>
    <submittedName>
        <fullName evidence="3">Acyltransferase</fullName>
    </submittedName>
</protein>
<accession>A0A6H0SLA2</accession>
<feature type="transmembrane region" description="Helical" evidence="1">
    <location>
        <begin position="44"/>
        <end position="64"/>
    </location>
</feature>
<evidence type="ECO:0000256" key="1">
    <source>
        <dbReference type="SAM" id="Phobius"/>
    </source>
</evidence>
<feature type="domain" description="Acyltransferase 3" evidence="2">
    <location>
        <begin position="12"/>
        <end position="304"/>
    </location>
</feature>
<dbReference type="InterPro" id="IPR002656">
    <property type="entry name" value="Acyl_transf_3_dom"/>
</dbReference>
<dbReference type="EMBL" id="CP032549">
    <property type="protein sequence ID" value="QIV88243.1"/>
    <property type="molecule type" value="Genomic_DNA"/>
</dbReference>
<proteinExistence type="predicted"/>
<dbReference type="Proteomes" id="UP000502331">
    <property type="component" value="Chromosome"/>
</dbReference>
<name>A0A6H0SLA2_9MICC</name>
<dbReference type="InterPro" id="IPR052734">
    <property type="entry name" value="Nod_factor_acetyltransferase"/>
</dbReference>
<dbReference type="PANTHER" id="PTHR37312">
    <property type="entry name" value="MEMBRANE-BOUND ACYLTRANSFERASE YKRP-RELATED"/>
    <property type="match status" value="1"/>
</dbReference>
<dbReference type="GO" id="GO:0016747">
    <property type="term" value="F:acyltransferase activity, transferring groups other than amino-acyl groups"/>
    <property type="evidence" value="ECO:0007669"/>
    <property type="project" value="InterPro"/>
</dbReference>
<keyword evidence="1" id="KW-0812">Transmembrane</keyword>
<evidence type="ECO:0000259" key="2">
    <source>
        <dbReference type="Pfam" id="PF01757"/>
    </source>
</evidence>
<keyword evidence="4" id="KW-1185">Reference proteome</keyword>
<keyword evidence="3" id="KW-0012">Acyltransferase</keyword>
<feature type="transmembrane region" description="Helical" evidence="1">
    <location>
        <begin position="264"/>
        <end position="285"/>
    </location>
</feature>
<reference evidence="3 4" key="1">
    <citation type="submission" date="2018-09" db="EMBL/GenBank/DDBJ databases">
        <title>Glutamicibacter mishrai S5-52T (LMG 29155T = KCTC 39846T).</title>
        <authorList>
            <person name="Das S.K."/>
        </authorList>
    </citation>
    <scope>NUCLEOTIDE SEQUENCE [LARGE SCALE GENOMIC DNA]</scope>
    <source>
        <strain evidence="3 4">S5-52</strain>
    </source>
</reference>
<feature type="transmembrane region" description="Helical" evidence="1">
    <location>
        <begin position="226"/>
        <end position="248"/>
    </location>
</feature>
<evidence type="ECO:0000313" key="4">
    <source>
        <dbReference type="Proteomes" id="UP000502331"/>
    </source>
</evidence>
<feature type="transmembrane region" description="Helical" evidence="1">
    <location>
        <begin position="188"/>
        <end position="206"/>
    </location>
</feature>
<dbReference type="Pfam" id="PF01757">
    <property type="entry name" value="Acyl_transf_3"/>
    <property type="match status" value="1"/>
</dbReference>
<keyword evidence="1" id="KW-0472">Membrane</keyword>
<sequence length="338" mass="37636">MRQIPERTRDLRLDAAKGILIILVVLGHLLEATAGWNARSTRLPLTAIYMFHMPAFVFLAGVTAKPTQLPKRIGTFLVMLALFQSLYFIEVHLIGLNKTFSLLIPFWILWFLLAMCWWQLIMPLIRKFPRTSIAVSLLTAIFSGTFESIGYDLTLSRTLVFLPFFVIGATYGQVILRMAYQLPRVAKLVGVIVAGVAWTYLYAQNIRPGWLYGSFSFERLKVEDGAGILIRIGLMIIAMLVVLTFLSLTPKSSTVLVALGRRSLAIFALHGFIVLAVTPLMPIVLQKSGNVIAVGICLLLTVFTVASFSLPVFDRTIRRISQATISLISKPFVSRNAS</sequence>
<feature type="transmembrane region" description="Helical" evidence="1">
    <location>
        <begin position="20"/>
        <end position="38"/>
    </location>
</feature>
<feature type="transmembrane region" description="Helical" evidence="1">
    <location>
        <begin position="76"/>
        <end position="96"/>
    </location>
</feature>
<gene>
    <name evidence="3" type="ORF">D3791_14680</name>
</gene>
<organism evidence="3 4">
    <name type="scientific">Glutamicibacter mishrai</name>
    <dbReference type="NCBI Taxonomy" id="1775880"/>
    <lineage>
        <taxon>Bacteria</taxon>
        <taxon>Bacillati</taxon>
        <taxon>Actinomycetota</taxon>
        <taxon>Actinomycetes</taxon>
        <taxon>Micrococcales</taxon>
        <taxon>Micrococcaceae</taxon>
        <taxon>Glutamicibacter</taxon>
    </lineage>
</organism>
<keyword evidence="1" id="KW-1133">Transmembrane helix</keyword>
<dbReference type="AlphaFoldDB" id="A0A6H0SLA2"/>
<feature type="transmembrane region" description="Helical" evidence="1">
    <location>
        <begin position="102"/>
        <end position="121"/>
    </location>
</feature>
<keyword evidence="3" id="KW-0808">Transferase</keyword>
<feature type="transmembrane region" description="Helical" evidence="1">
    <location>
        <begin position="133"/>
        <end position="151"/>
    </location>
</feature>
<evidence type="ECO:0000313" key="3">
    <source>
        <dbReference type="EMBL" id="QIV88243.1"/>
    </source>
</evidence>
<dbReference type="PANTHER" id="PTHR37312:SF1">
    <property type="entry name" value="MEMBRANE-BOUND ACYLTRANSFERASE YKRP-RELATED"/>
    <property type="match status" value="1"/>
</dbReference>